<evidence type="ECO:0000313" key="1">
    <source>
        <dbReference type="EMBL" id="MFC7316945.1"/>
    </source>
</evidence>
<accession>A0ABD6A954</accession>
<dbReference type="RefSeq" id="WP_276303796.1">
    <property type="nucleotide sequence ID" value="NZ_CP119992.1"/>
</dbReference>
<comment type="caution">
    <text evidence="1">The sequence shown here is derived from an EMBL/GenBank/DDBJ whole genome shotgun (WGS) entry which is preliminary data.</text>
</comment>
<organism evidence="1 2">
    <name type="scientific">Halomarina halobia</name>
    <dbReference type="NCBI Taxonomy" id="3033386"/>
    <lineage>
        <taxon>Archaea</taxon>
        <taxon>Methanobacteriati</taxon>
        <taxon>Methanobacteriota</taxon>
        <taxon>Stenosarchaea group</taxon>
        <taxon>Halobacteria</taxon>
        <taxon>Halobacteriales</taxon>
        <taxon>Natronomonadaceae</taxon>
        <taxon>Halomarina</taxon>
    </lineage>
</organism>
<dbReference type="Pfam" id="PF08734">
    <property type="entry name" value="GYD"/>
    <property type="match status" value="1"/>
</dbReference>
<keyword evidence="2" id="KW-1185">Reference proteome</keyword>
<evidence type="ECO:0000313" key="2">
    <source>
        <dbReference type="Proteomes" id="UP001596547"/>
    </source>
</evidence>
<dbReference type="EMBL" id="JBHTBF010000002">
    <property type="protein sequence ID" value="MFC7316945.1"/>
    <property type="molecule type" value="Genomic_DNA"/>
</dbReference>
<proteinExistence type="predicted"/>
<dbReference type="GeneID" id="79316402"/>
<dbReference type="InterPro" id="IPR014845">
    <property type="entry name" value="GYD/TTHA1554"/>
</dbReference>
<sequence>MPTYLLLSDWTGEGLAEIAESPNRLDDARELAESMDGGVREFFMTMGRHDIAALIEMPDDDAMAKFALALGKRGAVTTETLRAFPEEEYREIVGDVP</sequence>
<gene>
    <name evidence="1" type="ORF">ACFQPE_09070</name>
</gene>
<dbReference type="AlphaFoldDB" id="A0ABD6A954"/>
<protein>
    <submittedName>
        <fullName evidence="1">GYD domain-containing protein</fullName>
    </submittedName>
</protein>
<reference evidence="1 2" key="1">
    <citation type="journal article" date="2019" name="Int. J. Syst. Evol. Microbiol.">
        <title>The Global Catalogue of Microorganisms (GCM) 10K type strain sequencing project: providing services to taxonomists for standard genome sequencing and annotation.</title>
        <authorList>
            <consortium name="The Broad Institute Genomics Platform"/>
            <consortium name="The Broad Institute Genome Sequencing Center for Infectious Disease"/>
            <person name="Wu L."/>
            <person name="Ma J."/>
        </authorList>
    </citation>
    <scope>NUCLEOTIDE SEQUENCE [LARGE SCALE GENOMIC DNA]</scope>
    <source>
        <strain evidence="1 2">PSR21</strain>
    </source>
</reference>
<name>A0ABD6A954_9EURY</name>
<dbReference type="Proteomes" id="UP001596547">
    <property type="component" value="Unassembled WGS sequence"/>
</dbReference>